<accession>A0AAU9U3Z9</accession>
<gene>
    <name evidence="1" type="ORF">EEDITHA_LOCUS9498</name>
</gene>
<evidence type="ECO:0000313" key="2">
    <source>
        <dbReference type="Proteomes" id="UP001153954"/>
    </source>
</evidence>
<dbReference type="AlphaFoldDB" id="A0AAU9U3Z9"/>
<comment type="caution">
    <text evidence="1">The sequence shown here is derived from an EMBL/GenBank/DDBJ whole genome shotgun (WGS) entry which is preliminary data.</text>
</comment>
<organism evidence="1 2">
    <name type="scientific">Euphydryas editha</name>
    <name type="common">Edith's checkerspot</name>
    <dbReference type="NCBI Taxonomy" id="104508"/>
    <lineage>
        <taxon>Eukaryota</taxon>
        <taxon>Metazoa</taxon>
        <taxon>Ecdysozoa</taxon>
        <taxon>Arthropoda</taxon>
        <taxon>Hexapoda</taxon>
        <taxon>Insecta</taxon>
        <taxon>Pterygota</taxon>
        <taxon>Neoptera</taxon>
        <taxon>Endopterygota</taxon>
        <taxon>Lepidoptera</taxon>
        <taxon>Glossata</taxon>
        <taxon>Ditrysia</taxon>
        <taxon>Papilionoidea</taxon>
        <taxon>Nymphalidae</taxon>
        <taxon>Nymphalinae</taxon>
        <taxon>Euphydryas</taxon>
    </lineage>
</organism>
<sequence length="126" mass="14002">MVPTSAIHSAQCHVPSGVTTKIMPSRVQHLLMPKRYIVTRNVKNSELLKPVPVNLILTYQILSRTAESLKRTTTGRGFLSDRRPNRYEVLMLVLEKSAKLRCPATILVTRADGSLALSSGTPYVIM</sequence>
<dbReference type="Proteomes" id="UP001153954">
    <property type="component" value="Unassembled WGS sequence"/>
</dbReference>
<evidence type="ECO:0000313" key="1">
    <source>
        <dbReference type="EMBL" id="CAH2093878.1"/>
    </source>
</evidence>
<proteinExistence type="predicted"/>
<name>A0AAU9U3Z9_EUPED</name>
<dbReference type="EMBL" id="CAKOGL010000013">
    <property type="protein sequence ID" value="CAH2093878.1"/>
    <property type="molecule type" value="Genomic_DNA"/>
</dbReference>
<reference evidence="1" key="1">
    <citation type="submission" date="2022-03" db="EMBL/GenBank/DDBJ databases">
        <authorList>
            <person name="Tunstrom K."/>
        </authorList>
    </citation>
    <scope>NUCLEOTIDE SEQUENCE</scope>
</reference>
<keyword evidence="2" id="KW-1185">Reference proteome</keyword>
<protein>
    <submittedName>
        <fullName evidence="1">Uncharacterized protein</fullName>
    </submittedName>
</protein>